<organism evidence="2 3">
    <name type="scientific">Symbiodinium natans</name>
    <dbReference type="NCBI Taxonomy" id="878477"/>
    <lineage>
        <taxon>Eukaryota</taxon>
        <taxon>Sar</taxon>
        <taxon>Alveolata</taxon>
        <taxon>Dinophyceae</taxon>
        <taxon>Suessiales</taxon>
        <taxon>Symbiodiniaceae</taxon>
        <taxon>Symbiodinium</taxon>
    </lineage>
</organism>
<protein>
    <submittedName>
        <fullName evidence="2">SNW1 protein</fullName>
    </submittedName>
</protein>
<evidence type="ECO:0000313" key="2">
    <source>
        <dbReference type="EMBL" id="CAE7458958.1"/>
    </source>
</evidence>
<proteinExistence type="predicted"/>
<evidence type="ECO:0000256" key="1">
    <source>
        <dbReference type="SAM" id="MobiDB-lite"/>
    </source>
</evidence>
<feature type="region of interest" description="Disordered" evidence="1">
    <location>
        <begin position="439"/>
        <end position="466"/>
    </location>
</feature>
<dbReference type="OrthoDB" id="432385at2759"/>
<gene>
    <name evidence="2" type="primary">SNW1</name>
    <name evidence="2" type="ORF">SNAT2548_LOCUS25439</name>
</gene>
<feature type="region of interest" description="Disordered" evidence="1">
    <location>
        <begin position="110"/>
        <end position="163"/>
    </location>
</feature>
<feature type="region of interest" description="Disordered" evidence="1">
    <location>
        <begin position="190"/>
        <end position="217"/>
    </location>
</feature>
<name>A0A812S1P9_9DINO</name>
<keyword evidence="3" id="KW-1185">Reference proteome</keyword>
<dbReference type="Proteomes" id="UP000604046">
    <property type="component" value="Unassembled WGS sequence"/>
</dbReference>
<dbReference type="EMBL" id="CAJNDS010002393">
    <property type="protein sequence ID" value="CAE7458958.1"/>
    <property type="molecule type" value="Genomic_DNA"/>
</dbReference>
<feature type="compositionally biased region" description="Basic and acidic residues" evidence="1">
    <location>
        <begin position="110"/>
        <end position="121"/>
    </location>
</feature>
<feature type="compositionally biased region" description="Basic and acidic residues" evidence="1">
    <location>
        <begin position="199"/>
        <end position="217"/>
    </location>
</feature>
<sequence>MVLRLEAALAEQDETLQALELGQRVQSLLTHMPDEETRFPESEECSDLRAELLWLKKQTGEVLQEITNMKLDIRRKDATILELGRQAGALKSANAWRSVRRASIVDGEASRSKSKCFKDAPRTQPGQPLRNGGLPIQCNVSQRSAPKLRSTRSGTSMLSSRRAPPVLRTHATLLRTRAASVDTCTAFYDGKGSPGRAATRPEPEQREEASAKPDRPAARVCIQRIGGSRLLRPLRPIRLSANEAGGRTLPTPSRNVWLRRAGSGDVDAASKEVAGMEPMAPGPPCQRLMGNHQMLRPHLEEPEGTSSSSCSEEDSEAEEMCCDRPWCVPARPQHEYLLKLDLTLVSQHMANSSFTEGVEASAAVPQTPRGRPPVAWWHSSEVTAPASARGHAPFTEAFGGSRRREPRSLYVLELVTPRTAVSFQPNSEDAEVHSPLLLLRPPCEDTPNGGGGRPSPGNISTSSDEDDIRTRLNKDIAKRAASVDIQCQDKDEAPCQPDEAALAHVLTTQVPTPARALKSTSGDPSSPAAKPVEA</sequence>
<accession>A0A812S1P9</accession>
<comment type="caution">
    <text evidence="2">The sequence shown here is derived from an EMBL/GenBank/DDBJ whole genome shotgun (WGS) entry which is preliminary data.</text>
</comment>
<dbReference type="AlphaFoldDB" id="A0A812S1P9"/>
<feature type="region of interest" description="Disordered" evidence="1">
    <location>
        <begin position="512"/>
        <end position="534"/>
    </location>
</feature>
<evidence type="ECO:0000313" key="3">
    <source>
        <dbReference type="Proteomes" id="UP000604046"/>
    </source>
</evidence>
<reference evidence="2" key="1">
    <citation type="submission" date="2021-02" db="EMBL/GenBank/DDBJ databases">
        <authorList>
            <person name="Dougan E. K."/>
            <person name="Rhodes N."/>
            <person name="Thang M."/>
            <person name="Chan C."/>
        </authorList>
    </citation>
    <scope>NUCLEOTIDE SEQUENCE</scope>
</reference>